<proteinExistence type="predicted"/>
<comment type="caution">
    <text evidence="2">The sequence shown here is derived from an EMBL/GenBank/DDBJ whole genome shotgun (WGS) entry which is preliminary data.</text>
</comment>
<dbReference type="RefSeq" id="WP_219038867.1">
    <property type="nucleotide sequence ID" value="NZ_JAHWDF010000002.1"/>
</dbReference>
<organism evidence="2 3">
    <name type="scientific">Mesonia aestuariivivens</name>
    <dbReference type="NCBI Taxonomy" id="2796128"/>
    <lineage>
        <taxon>Bacteria</taxon>
        <taxon>Pseudomonadati</taxon>
        <taxon>Bacteroidota</taxon>
        <taxon>Flavobacteriia</taxon>
        <taxon>Flavobacteriales</taxon>
        <taxon>Flavobacteriaceae</taxon>
        <taxon>Mesonia</taxon>
    </lineage>
</organism>
<dbReference type="Proteomes" id="UP000719267">
    <property type="component" value="Unassembled WGS sequence"/>
</dbReference>
<feature type="signal peptide" evidence="1">
    <location>
        <begin position="1"/>
        <end position="19"/>
    </location>
</feature>
<dbReference type="GO" id="GO:0016787">
    <property type="term" value="F:hydrolase activity"/>
    <property type="evidence" value="ECO:0007669"/>
    <property type="project" value="UniProtKB-KW"/>
</dbReference>
<name>A0ABS6VYB5_9FLAO</name>
<evidence type="ECO:0000313" key="3">
    <source>
        <dbReference type="Proteomes" id="UP000719267"/>
    </source>
</evidence>
<sequence length="312" mass="34980">MKKYFLIGFLLLNLTRIFAQQLDNISLNKLDEYIASKEASVNDLKPNNEAHIIWEKEYQKTPISIVYLHGFGASSKEGEPVISKLAEKFGWNLYMSRLQSHGIAAEDAFKSLTPENYIASAQEALAIGRKIGEKVLLVSTSTGGTLSLILASENKELAGVIMYSPFIGLKNPAMAAITQPGGKEFFINQIGGEVQHQDRPAEEAKYWSTDYHVNGYVGLINMLQQNMNPKTFSKVTCPVFLGYYYKNEKEQDQVVSVEAMLKMYDELGTPAAEKEKVAFPEAGNHVIASDLRSKDWEKVYQESVEFITENIK</sequence>
<gene>
    <name evidence="2" type="ORF">KW502_02045</name>
</gene>
<accession>A0ABS6VYB5</accession>
<evidence type="ECO:0000313" key="2">
    <source>
        <dbReference type="EMBL" id="MBW2960580.1"/>
    </source>
</evidence>
<evidence type="ECO:0000256" key="1">
    <source>
        <dbReference type="SAM" id="SignalP"/>
    </source>
</evidence>
<protein>
    <submittedName>
        <fullName evidence="2">Alpha/beta hydrolase</fullName>
    </submittedName>
</protein>
<keyword evidence="2" id="KW-0378">Hydrolase</keyword>
<feature type="chain" id="PRO_5046347615" evidence="1">
    <location>
        <begin position="20"/>
        <end position="312"/>
    </location>
</feature>
<dbReference type="EMBL" id="JAHWDF010000002">
    <property type="protein sequence ID" value="MBW2960580.1"/>
    <property type="molecule type" value="Genomic_DNA"/>
</dbReference>
<reference evidence="2 3" key="1">
    <citation type="submission" date="2021-07" db="EMBL/GenBank/DDBJ databases">
        <title>Mesonia aestuariivivens sp. nov., isolated from a tidal flat.</title>
        <authorList>
            <person name="Kim Y.-O."/>
            <person name="Yoon J.-H."/>
        </authorList>
    </citation>
    <scope>NUCLEOTIDE SEQUENCE [LARGE SCALE GENOMIC DNA]</scope>
    <source>
        <strain evidence="2 3">JHPTF-M18</strain>
    </source>
</reference>
<keyword evidence="3" id="KW-1185">Reference proteome</keyword>
<keyword evidence="1" id="KW-0732">Signal</keyword>